<keyword evidence="1 10" id="KW-0813">Transport</keyword>
<organism evidence="14 15">
    <name type="scientific">Rosistilla oblonga</name>
    <dbReference type="NCBI Taxonomy" id="2527990"/>
    <lineage>
        <taxon>Bacteria</taxon>
        <taxon>Pseudomonadati</taxon>
        <taxon>Planctomycetota</taxon>
        <taxon>Planctomycetia</taxon>
        <taxon>Pirellulales</taxon>
        <taxon>Pirellulaceae</taxon>
        <taxon>Rosistilla</taxon>
    </lineage>
</organism>
<comment type="subunit">
    <text evidence="10">Monomer and homodimer. Part of the essential Sec protein translocation apparatus which comprises SecA, SecYEG and auxiliary proteins SecDF. Other proteins may also be involved.</text>
</comment>
<keyword evidence="2 10" id="KW-1003">Cell membrane</keyword>
<dbReference type="InterPro" id="IPR011130">
    <property type="entry name" value="SecA_preprotein_X-link_dom"/>
</dbReference>
<dbReference type="EMBL" id="CP036318">
    <property type="protein sequence ID" value="QDV57169.1"/>
    <property type="molecule type" value="Genomic_DNA"/>
</dbReference>
<evidence type="ECO:0000256" key="10">
    <source>
        <dbReference type="HAMAP-Rule" id="MF_01382"/>
    </source>
</evidence>
<sequence length="644" mass="71160" precursor="true">MIRIRDRFGSPTKFRDLPDQVAAIRDAQRAIHGSDRATLQAHVARLRTFVQRGDAVASPTVLALGGALVCEAVQQVLGKSLYDVQLTAGLILAHGAVAEMQTGEGKTLSGLMPAVLHALASRGVHVATPNSYLAERDFQTLRPVIEHLGLTAGCLRDDAEQSARADAYRCDITYAPGYAFGFDYLRDQMTLRSAAGGRLGDQLRQRLRGTAPSTRLLQRGRRCAILDEIDHVLIDDAVSPLILSGTADREAPDAAIHRAAKQIADALVPAQHFDLARDGSGLELRPAGIEAIYADAALANDPQLRRAWHEYVQLALRASHQFQRDVHYIVTAGKVRIIDASTGRIFEDRTWNDGQHQAIEAKEGLRITSEQTAFARITRQRFFRLYDVLCGMTGTANGCAEELKEFYHLPVVAVPLRVPSRRRTLPTISCRGEEEKLDRIVDEARQCQQRSQPVLIGTHSIADSQRLAERFEKAGLQFALLNGKQDADEAELIAASGRAGTITIATNLAGRGTDIHLDNAATAAGGLHVIVSQHHAIDRVDRQLVGRSARQGDPGSVRFYCTLEDPIVRQAPWIARWLERRITDPQTASQDQDFSQRLAPMIAKQQDRNQRKQSNLRRELLERDLATQNLIVKPRTRSVQGIKR</sequence>
<dbReference type="InterPro" id="IPR036670">
    <property type="entry name" value="SecA_X-link_sf"/>
</dbReference>
<feature type="binding site" evidence="10">
    <location>
        <begin position="103"/>
        <end position="107"/>
    </location>
    <ligand>
        <name>ATP</name>
        <dbReference type="ChEBI" id="CHEBI:30616"/>
    </ligand>
</feature>
<protein>
    <recommendedName>
        <fullName evidence="10">Protein translocase subunit SecA</fullName>
        <ecNumber evidence="10">7.4.2.8</ecNumber>
    </recommendedName>
</protein>
<gene>
    <name evidence="10" type="primary">secA</name>
    <name evidence="14" type="ORF">Mal33_31700</name>
</gene>
<dbReference type="GO" id="GO:0043952">
    <property type="term" value="P:protein transport by the Sec complex"/>
    <property type="evidence" value="ECO:0007669"/>
    <property type="project" value="TreeGrafter"/>
</dbReference>
<dbReference type="EC" id="7.4.2.8" evidence="10"/>
<keyword evidence="9 10" id="KW-0472">Membrane</keyword>
<dbReference type="SUPFAM" id="SSF81767">
    <property type="entry name" value="Pre-protein crosslinking domain of SecA"/>
    <property type="match status" value="1"/>
</dbReference>
<dbReference type="InterPro" id="IPR000185">
    <property type="entry name" value="SecA"/>
</dbReference>
<dbReference type="InterPro" id="IPR001650">
    <property type="entry name" value="Helicase_C-like"/>
</dbReference>
<dbReference type="GO" id="GO:0006605">
    <property type="term" value="P:protein targeting"/>
    <property type="evidence" value="ECO:0007669"/>
    <property type="project" value="UniProtKB-UniRule"/>
</dbReference>
<dbReference type="Pfam" id="PF07517">
    <property type="entry name" value="SecA_DEAD"/>
    <property type="match status" value="1"/>
</dbReference>
<evidence type="ECO:0000256" key="2">
    <source>
        <dbReference type="ARBA" id="ARBA00022475"/>
    </source>
</evidence>
<dbReference type="Gene3D" id="3.90.1440.10">
    <property type="entry name" value="SecA, preprotein cross-linking domain"/>
    <property type="match status" value="1"/>
</dbReference>
<dbReference type="RefSeq" id="WP_145286340.1">
    <property type="nucleotide sequence ID" value="NZ_CP036318.1"/>
</dbReference>
<dbReference type="AlphaFoldDB" id="A0A518IVR0"/>
<evidence type="ECO:0000256" key="9">
    <source>
        <dbReference type="ARBA" id="ARBA00023136"/>
    </source>
</evidence>
<reference evidence="14 15" key="1">
    <citation type="submission" date="2019-02" db="EMBL/GenBank/DDBJ databases">
        <title>Deep-cultivation of Planctomycetes and their phenomic and genomic characterization uncovers novel biology.</title>
        <authorList>
            <person name="Wiegand S."/>
            <person name="Jogler M."/>
            <person name="Boedeker C."/>
            <person name="Pinto D."/>
            <person name="Vollmers J."/>
            <person name="Rivas-Marin E."/>
            <person name="Kohn T."/>
            <person name="Peeters S.H."/>
            <person name="Heuer A."/>
            <person name="Rast P."/>
            <person name="Oberbeckmann S."/>
            <person name="Bunk B."/>
            <person name="Jeske O."/>
            <person name="Meyerdierks A."/>
            <person name="Storesund J.E."/>
            <person name="Kallscheuer N."/>
            <person name="Luecker S."/>
            <person name="Lage O.M."/>
            <person name="Pohl T."/>
            <person name="Merkel B.J."/>
            <person name="Hornburger P."/>
            <person name="Mueller R.-W."/>
            <person name="Bruemmer F."/>
            <person name="Labrenz M."/>
            <person name="Spormann A.M."/>
            <person name="Op den Camp H."/>
            <person name="Overmann J."/>
            <person name="Amann R."/>
            <person name="Jetten M.S.M."/>
            <person name="Mascher T."/>
            <person name="Medema M.H."/>
            <person name="Devos D.P."/>
            <person name="Kaster A.-K."/>
            <person name="Ovreas L."/>
            <person name="Rohde M."/>
            <person name="Galperin M.Y."/>
            <person name="Jogler C."/>
        </authorList>
    </citation>
    <scope>NUCLEOTIDE SEQUENCE [LARGE SCALE GENOMIC DNA]</scope>
    <source>
        <strain evidence="14 15">Mal33</strain>
    </source>
</reference>
<dbReference type="InterPro" id="IPR014001">
    <property type="entry name" value="Helicase_ATP-bd"/>
</dbReference>
<dbReference type="GO" id="GO:0005829">
    <property type="term" value="C:cytosol"/>
    <property type="evidence" value="ECO:0007669"/>
    <property type="project" value="TreeGrafter"/>
</dbReference>
<dbReference type="PROSITE" id="PS51192">
    <property type="entry name" value="HELICASE_ATP_BIND_1"/>
    <property type="match status" value="1"/>
</dbReference>
<dbReference type="SMART" id="SM00957">
    <property type="entry name" value="SecA_DEAD"/>
    <property type="match status" value="1"/>
</dbReference>
<evidence type="ECO:0000256" key="7">
    <source>
        <dbReference type="ARBA" id="ARBA00022967"/>
    </source>
</evidence>
<dbReference type="InterPro" id="IPR027417">
    <property type="entry name" value="P-loop_NTPase"/>
</dbReference>
<evidence type="ECO:0000313" key="14">
    <source>
        <dbReference type="EMBL" id="QDV57169.1"/>
    </source>
</evidence>
<comment type="similarity">
    <text evidence="10">Belongs to the SecA family.</text>
</comment>
<keyword evidence="7 10" id="KW-1278">Translocase</keyword>
<dbReference type="PROSITE" id="PS51196">
    <property type="entry name" value="SECA_MOTOR_DEAD"/>
    <property type="match status" value="1"/>
</dbReference>
<accession>A0A518IVR0</accession>
<dbReference type="GO" id="GO:0017038">
    <property type="term" value="P:protein import"/>
    <property type="evidence" value="ECO:0007669"/>
    <property type="project" value="InterPro"/>
</dbReference>
<dbReference type="FunFam" id="3.40.50.300:FF:000429">
    <property type="entry name" value="Preprotein translocase subunit SecA"/>
    <property type="match status" value="1"/>
</dbReference>
<keyword evidence="3 10" id="KW-0963">Cytoplasm</keyword>
<evidence type="ECO:0000256" key="5">
    <source>
        <dbReference type="ARBA" id="ARBA00022840"/>
    </source>
</evidence>
<evidence type="ECO:0000256" key="3">
    <source>
        <dbReference type="ARBA" id="ARBA00022490"/>
    </source>
</evidence>
<evidence type="ECO:0000313" key="15">
    <source>
        <dbReference type="Proteomes" id="UP000316770"/>
    </source>
</evidence>
<evidence type="ECO:0000256" key="6">
    <source>
        <dbReference type="ARBA" id="ARBA00022927"/>
    </source>
</evidence>
<comment type="subcellular location">
    <subcellularLocation>
        <location evidence="10">Cell membrane</location>
        <topology evidence="10">Peripheral membrane protein</topology>
        <orientation evidence="10">Cytoplasmic side</orientation>
    </subcellularLocation>
    <subcellularLocation>
        <location evidence="10">Cytoplasm</location>
    </subcellularLocation>
    <text evidence="10">Distribution is 50-50.</text>
</comment>
<evidence type="ECO:0000259" key="12">
    <source>
        <dbReference type="PROSITE" id="PS51194"/>
    </source>
</evidence>
<dbReference type="PROSITE" id="PS51194">
    <property type="entry name" value="HELICASE_CTER"/>
    <property type="match status" value="1"/>
</dbReference>
<evidence type="ECO:0000256" key="4">
    <source>
        <dbReference type="ARBA" id="ARBA00022741"/>
    </source>
</evidence>
<evidence type="ECO:0000256" key="8">
    <source>
        <dbReference type="ARBA" id="ARBA00023010"/>
    </source>
</evidence>
<keyword evidence="5 10" id="KW-0067">ATP-binding</keyword>
<dbReference type="Pfam" id="PF21090">
    <property type="entry name" value="P-loop_SecA"/>
    <property type="match status" value="2"/>
</dbReference>
<evidence type="ECO:0000256" key="1">
    <source>
        <dbReference type="ARBA" id="ARBA00022448"/>
    </source>
</evidence>
<dbReference type="InterPro" id="IPR044722">
    <property type="entry name" value="SecA_SF2_C"/>
</dbReference>
<keyword evidence="4 10" id="KW-0547">Nucleotide-binding</keyword>
<dbReference type="PRINTS" id="PR00906">
    <property type="entry name" value="SECA"/>
</dbReference>
<feature type="domain" description="SecA family profile" evidence="13">
    <location>
        <begin position="1"/>
        <end position="590"/>
    </location>
</feature>
<dbReference type="Gene3D" id="3.40.50.300">
    <property type="entry name" value="P-loop containing nucleotide triphosphate hydrolases"/>
    <property type="match status" value="2"/>
</dbReference>
<dbReference type="PANTHER" id="PTHR30612">
    <property type="entry name" value="SECA INNER MEMBRANE COMPONENT OF SEC PROTEIN SECRETION SYSTEM"/>
    <property type="match status" value="1"/>
</dbReference>
<dbReference type="CDD" id="cd17928">
    <property type="entry name" value="DEXDc_SecA"/>
    <property type="match status" value="1"/>
</dbReference>
<dbReference type="GO" id="GO:0005524">
    <property type="term" value="F:ATP binding"/>
    <property type="evidence" value="ECO:0007669"/>
    <property type="project" value="UniProtKB-UniRule"/>
</dbReference>
<comment type="catalytic activity">
    <reaction evidence="10">
        <text>ATP + H2O + cellular proteinSide 1 = ADP + phosphate + cellular proteinSide 2.</text>
        <dbReference type="EC" id="7.4.2.8"/>
    </reaction>
</comment>
<keyword evidence="6 10" id="KW-0653">Protein transport</keyword>
<feature type="binding site" evidence="10">
    <location>
        <position position="85"/>
    </location>
    <ligand>
        <name>ATP</name>
        <dbReference type="ChEBI" id="CHEBI:30616"/>
    </ligand>
</feature>
<feature type="binding site" evidence="10">
    <location>
        <position position="514"/>
    </location>
    <ligand>
        <name>ATP</name>
        <dbReference type="ChEBI" id="CHEBI:30616"/>
    </ligand>
</feature>
<dbReference type="SUPFAM" id="SSF52540">
    <property type="entry name" value="P-loop containing nucleoside triphosphate hydrolases"/>
    <property type="match status" value="2"/>
</dbReference>
<dbReference type="GO" id="GO:0005886">
    <property type="term" value="C:plasma membrane"/>
    <property type="evidence" value="ECO:0007669"/>
    <property type="project" value="UniProtKB-SubCell"/>
</dbReference>
<dbReference type="GO" id="GO:0031522">
    <property type="term" value="C:cell envelope Sec protein transport complex"/>
    <property type="evidence" value="ECO:0007669"/>
    <property type="project" value="TreeGrafter"/>
</dbReference>
<feature type="domain" description="Helicase C-terminal" evidence="12">
    <location>
        <begin position="436"/>
        <end position="595"/>
    </location>
</feature>
<dbReference type="GO" id="GO:0008564">
    <property type="term" value="F:protein-exporting ATPase activity"/>
    <property type="evidence" value="ECO:0007669"/>
    <property type="project" value="UniProtKB-EC"/>
</dbReference>
<evidence type="ECO:0000259" key="13">
    <source>
        <dbReference type="PROSITE" id="PS51196"/>
    </source>
</evidence>
<evidence type="ECO:0000259" key="11">
    <source>
        <dbReference type="PROSITE" id="PS51192"/>
    </source>
</evidence>
<feature type="domain" description="Helicase ATP-binding" evidence="11">
    <location>
        <begin position="87"/>
        <end position="265"/>
    </location>
</feature>
<dbReference type="Proteomes" id="UP000316770">
    <property type="component" value="Chromosome"/>
</dbReference>
<dbReference type="PANTHER" id="PTHR30612:SF0">
    <property type="entry name" value="CHLOROPLAST PROTEIN-TRANSPORTING ATPASE"/>
    <property type="match status" value="1"/>
</dbReference>
<dbReference type="HAMAP" id="MF_01382">
    <property type="entry name" value="SecA"/>
    <property type="match status" value="1"/>
</dbReference>
<keyword evidence="8 10" id="KW-0811">Translocation</keyword>
<name>A0A518IVR0_9BACT</name>
<dbReference type="SMART" id="SM00958">
    <property type="entry name" value="SecA_PP_bind"/>
    <property type="match status" value="1"/>
</dbReference>
<proteinExistence type="inferred from homology"/>
<keyword evidence="15" id="KW-1185">Reference proteome</keyword>
<dbReference type="GO" id="GO:0065002">
    <property type="term" value="P:intracellular protein transmembrane transport"/>
    <property type="evidence" value="ECO:0007669"/>
    <property type="project" value="UniProtKB-UniRule"/>
</dbReference>
<comment type="function">
    <text evidence="10">Part of the Sec protein translocase complex. Interacts with the SecYEG preprotein conducting channel. Has a central role in coupling the hydrolysis of ATP to the transfer of proteins into and across the cell membrane, serving as an ATP-driven molecular motor driving the stepwise translocation of polypeptide chains across the membrane.</text>
</comment>
<dbReference type="InterPro" id="IPR014018">
    <property type="entry name" value="SecA_motor_DEAD"/>
</dbReference>
<dbReference type="InterPro" id="IPR011115">
    <property type="entry name" value="SecA_DEAD"/>
</dbReference>
<dbReference type="Pfam" id="PF01043">
    <property type="entry name" value="SecA_PP_bind"/>
    <property type="match status" value="1"/>
</dbReference>